<evidence type="ECO:0000313" key="2">
    <source>
        <dbReference type="Proteomes" id="UP001597262"/>
    </source>
</evidence>
<keyword evidence="2" id="KW-1185">Reference proteome</keyword>
<evidence type="ECO:0000313" key="1">
    <source>
        <dbReference type="EMBL" id="MFD1177416.1"/>
    </source>
</evidence>
<protein>
    <submittedName>
        <fullName evidence="1">Uncharacterized protein</fullName>
    </submittedName>
</protein>
<proteinExistence type="predicted"/>
<dbReference type="EMBL" id="JBHTLM010000009">
    <property type="protein sequence ID" value="MFD1177416.1"/>
    <property type="molecule type" value="Genomic_DNA"/>
</dbReference>
<accession>A0ABW3RZX2</accession>
<name>A0ABW3RZX2_9BACL</name>
<gene>
    <name evidence="1" type="ORF">ACFQ3W_14060</name>
</gene>
<organism evidence="1 2">
    <name type="scientific">Paenibacillus puldeungensis</name>
    <dbReference type="NCBI Taxonomy" id="696536"/>
    <lineage>
        <taxon>Bacteria</taxon>
        <taxon>Bacillati</taxon>
        <taxon>Bacillota</taxon>
        <taxon>Bacilli</taxon>
        <taxon>Bacillales</taxon>
        <taxon>Paenibacillaceae</taxon>
        <taxon>Paenibacillus</taxon>
    </lineage>
</organism>
<dbReference type="Proteomes" id="UP001597262">
    <property type="component" value="Unassembled WGS sequence"/>
</dbReference>
<comment type="caution">
    <text evidence="1">The sequence shown here is derived from an EMBL/GenBank/DDBJ whole genome shotgun (WGS) entry which is preliminary data.</text>
</comment>
<reference evidence="2" key="1">
    <citation type="journal article" date="2019" name="Int. J. Syst. Evol. Microbiol.">
        <title>The Global Catalogue of Microorganisms (GCM) 10K type strain sequencing project: providing services to taxonomists for standard genome sequencing and annotation.</title>
        <authorList>
            <consortium name="The Broad Institute Genomics Platform"/>
            <consortium name="The Broad Institute Genome Sequencing Center for Infectious Disease"/>
            <person name="Wu L."/>
            <person name="Ma J."/>
        </authorList>
    </citation>
    <scope>NUCLEOTIDE SEQUENCE [LARGE SCALE GENOMIC DNA]</scope>
    <source>
        <strain evidence="2">CCUG 59189</strain>
    </source>
</reference>
<dbReference type="RefSeq" id="WP_379319862.1">
    <property type="nucleotide sequence ID" value="NZ_JBHTLM010000009.1"/>
</dbReference>
<sequence>MTNLIFSKALSMHVTTYEILNDRGRNLVLLLNELFDFILDYINSDKLEIHFELMNGKQRTLKFNKKNLNMAYDHLLQGNMQRLIIFYPAEYEGNSSTCDSEFIYLHYPSLFKVAIGCNLAATYPKHFINNFFNDFNISLNERLFNNYIHTPIQTKFIELFKKAIVSLKAVTGYITYESESVDTPMTSTFEDHWGLNIFQLPGYTHRLRGYHWANYLSQQHVEILGGLDFIQRNAPCPLVETITNHEHLGVYLQLTKDVNDYSDENLIKLRKFLWPLLNVDENKFEVLHGKPRIINYESGRTIRLVEPHTQLA</sequence>